<gene>
    <name evidence="2" type="ORF">GCM10009775_06470</name>
</gene>
<dbReference type="RefSeq" id="WP_248145378.1">
    <property type="nucleotide sequence ID" value="NZ_BAAAOF010000002.1"/>
</dbReference>
<protein>
    <recommendedName>
        <fullName evidence="4">DUF4383 domain-containing protein</fullName>
    </recommendedName>
</protein>
<dbReference type="Proteomes" id="UP001501343">
    <property type="component" value="Unassembled WGS sequence"/>
</dbReference>
<organism evidence="2 3">
    <name type="scientific">Microbacterium aoyamense</name>
    <dbReference type="NCBI Taxonomy" id="344166"/>
    <lineage>
        <taxon>Bacteria</taxon>
        <taxon>Bacillati</taxon>
        <taxon>Actinomycetota</taxon>
        <taxon>Actinomycetes</taxon>
        <taxon>Micrococcales</taxon>
        <taxon>Microbacteriaceae</taxon>
        <taxon>Microbacterium</taxon>
    </lineage>
</organism>
<sequence>MTLRRIILLITAAIGLFVGLWAAVWPDTFYTSFPGLGRVWIAVDGPFNEHLIRDVGSLYLALAAASIAATFSRTPDAGRVVGVAWAVFGIPHFIYHASHFAEMAPIDVAGNAVSLGASLLLGIVLMLPGKTQKKEKEL</sequence>
<dbReference type="EMBL" id="BAAAOF010000002">
    <property type="protein sequence ID" value="GAA1916740.1"/>
    <property type="molecule type" value="Genomic_DNA"/>
</dbReference>
<evidence type="ECO:0000313" key="3">
    <source>
        <dbReference type="Proteomes" id="UP001501343"/>
    </source>
</evidence>
<feature type="transmembrane region" description="Helical" evidence="1">
    <location>
        <begin position="55"/>
        <end position="71"/>
    </location>
</feature>
<keyword evidence="1" id="KW-1133">Transmembrane helix</keyword>
<name>A0ABP5AKZ7_9MICO</name>
<keyword evidence="1" id="KW-0472">Membrane</keyword>
<feature type="transmembrane region" description="Helical" evidence="1">
    <location>
        <begin position="108"/>
        <end position="127"/>
    </location>
</feature>
<comment type="caution">
    <text evidence="2">The sequence shown here is derived from an EMBL/GenBank/DDBJ whole genome shotgun (WGS) entry which is preliminary data.</text>
</comment>
<evidence type="ECO:0008006" key="4">
    <source>
        <dbReference type="Google" id="ProtNLM"/>
    </source>
</evidence>
<keyword evidence="3" id="KW-1185">Reference proteome</keyword>
<evidence type="ECO:0000256" key="1">
    <source>
        <dbReference type="SAM" id="Phobius"/>
    </source>
</evidence>
<feature type="transmembrane region" description="Helical" evidence="1">
    <location>
        <begin position="78"/>
        <end position="96"/>
    </location>
</feature>
<proteinExistence type="predicted"/>
<keyword evidence="1" id="KW-0812">Transmembrane</keyword>
<accession>A0ABP5AKZ7</accession>
<reference evidence="3" key="1">
    <citation type="journal article" date="2019" name="Int. J. Syst. Evol. Microbiol.">
        <title>The Global Catalogue of Microorganisms (GCM) 10K type strain sequencing project: providing services to taxonomists for standard genome sequencing and annotation.</title>
        <authorList>
            <consortium name="The Broad Institute Genomics Platform"/>
            <consortium name="The Broad Institute Genome Sequencing Center for Infectious Disease"/>
            <person name="Wu L."/>
            <person name="Ma J."/>
        </authorList>
    </citation>
    <scope>NUCLEOTIDE SEQUENCE [LARGE SCALE GENOMIC DNA]</scope>
    <source>
        <strain evidence="3">JCM 14900</strain>
    </source>
</reference>
<evidence type="ECO:0000313" key="2">
    <source>
        <dbReference type="EMBL" id="GAA1916740.1"/>
    </source>
</evidence>